<feature type="transmembrane region" description="Helical" evidence="1">
    <location>
        <begin position="44"/>
        <end position="68"/>
    </location>
</feature>
<feature type="transmembrane region" description="Helical" evidence="1">
    <location>
        <begin position="133"/>
        <end position="151"/>
    </location>
</feature>
<evidence type="ECO:0000313" key="3">
    <source>
        <dbReference type="Proteomes" id="UP000075636"/>
    </source>
</evidence>
<dbReference type="EMBL" id="LHZR01000092">
    <property type="protein sequence ID" value="KXV49654.1"/>
    <property type="molecule type" value="Genomic_DNA"/>
</dbReference>
<keyword evidence="1" id="KW-0472">Membrane</keyword>
<organism evidence="2 3">
    <name type="scientific">Gluconobacter albidus</name>
    <dbReference type="NCBI Taxonomy" id="318683"/>
    <lineage>
        <taxon>Bacteria</taxon>
        <taxon>Pseudomonadati</taxon>
        <taxon>Pseudomonadota</taxon>
        <taxon>Alphaproteobacteria</taxon>
        <taxon>Acetobacterales</taxon>
        <taxon>Acetobacteraceae</taxon>
        <taxon>Gluconobacter</taxon>
    </lineage>
</organism>
<protein>
    <submittedName>
        <fullName evidence="2">Uncharacterized protein</fullName>
    </submittedName>
</protein>
<dbReference type="AlphaFoldDB" id="A0A149TLI6"/>
<comment type="caution">
    <text evidence="2">The sequence shown here is derived from an EMBL/GenBank/DDBJ whole genome shotgun (WGS) entry which is preliminary data.</text>
</comment>
<keyword evidence="1" id="KW-0812">Transmembrane</keyword>
<gene>
    <name evidence="2" type="ORF">AD945_03740</name>
</gene>
<feature type="transmembrane region" description="Helical" evidence="1">
    <location>
        <begin position="80"/>
        <end position="98"/>
    </location>
</feature>
<evidence type="ECO:0000313" key="2">
    <source>
        <dbReference type="EMBL" id="KXV49654.1"/>
    </source>
</evidence>
<keyword evidence="1" id="KW-1133">Transmembrane helix</keyword>
<name>A0A149TLI6_9PROT</name>
<sequence length="154" mass="16921">MYSSGMKWSGVPLPLYLGIGAVLVALWEWLIWGSGHAPTIGGTVYAWGGLLIVFKIIGALAPIGLVYFAWDDFDDPNGEIFYPAIGLFISVLLLTWMLTTYANPNALSIDLDHIGEPSYVRYVRETGSELVNTFLWLFGFLGVAAACAWAARER</sequence>
<dbReference type="OrthoDB" id="9894872at2"/>
<accession>A0A149TLI6</accession>
<proteinExistence type="predicted"/>
<dbReference type="Proteomes" id="UP000075636">
    <property type="component" value="Unassembled WGS sequence"/>
</dbReference>
<dbReference type="PATRIC" id="fig|318683.6.peg.3335"/>
<evidence type="ECO:0000256" key="1">
    <source>
        <dbReference type="SAM" id="Phobius"/>
    </source>
</evidence>
<feature type="transmembrane region" description="Helical" evidence="1">
    <location>
        <begin position="12"/>
        <end position="32"/>
    </location>
</feature>
<reference evidence="2 3" key="1">
    <citation type="submission" date="2015-06" db="EMBL/GenBank/DDBJ databases">
        <title>Improved classification and identification of acetic acid bacteria using matrix-assisted laser desorption/ionization time-of-flight mass spectrometry; Gluconobacter nephelii and Gluconobacter uchimurae are later heterotypic synonyms of Gluconobacter japonicus and Gluconobacter oxydans, respectively.</title>
        <authorList>
            <person name="Li L."/>
            <person name="Cleenwerck I."/>
            <person name="De Vuyst L."/>
            <person name="Vandamme P."/>
        </authorList>
    </citation>
    <scope>NUCLEOTIDE SEQUENCE [LARGE SCALE GENOMIC DNA]</scope>
    <source>
        <strain evidence="2 3">LMG 1768</strain>
    </source>
</reference>